<dbReference type="PROSITE" id="PS51293">
    <property type="entry name" value="SANT"/>
    <property type="match status" value="1"/>
</dbReference>
<proteinExistence type="predicted"/>
<keyword evidence="13" id="KW-1185">Reference proteome</keyword>
<dbReference type="GO" id="GO:0006338">
    <property type="term" value="P:chromatin remodeling"/>
    <property type="evidence" value="ECO:0007669"/>
    <property type="project" value="TreeGrafter"/>
</dbReference>
<dbReference type="Pfam" id="PF04433">
    <property type="entry name" value="SWIRM"/>
    <property type="match status" value="1"/>
</dbReference>
<dbReference type="STRING" id="1314778.A0A5C3PA70"/>
<keyword evidence="7" id="KW-0539">Nucleus</keyword>
<dbReference type="Pfam" id="PF00249">
    <property type="entry name" value="Myb_DNA-binding"/>
    <property type="match status" value="1"/>
</dbReference>
<dbReference type="PANTHER" id="PTHR12374:SF20">
    <property type="entry name" value="TRANSCRIPTIONAL ADAPTER 2-ALPHA"/>
    <property type="match status" value="1"/>
</dbReference>
<dbReference type="InterPro" id="IPR000433">
    <property type="entry name" value="Znf_ZZ"/>
</dbReference>
<evidence type="ECO:0000259" key="11">
    <source>
        <dbReference type="PROSITE" id="PS51293"/>
    </source>
</evidence>
<dbReference type="CDD" id="cd00167">
    <property type="entry name" value="SANT"/>
    <property type="match status" value="1"/>
</dbReference>
<evidence type="ECO:0000256" key="8">
    <source>
        <dbReference type="SAM" id="MobiDB-lite"/>
    </source>
</evidence>
<dbReference type="InterPro" id="IPR036388">
    <property type="entry name" value="WH-like_DNA-bd_sf"/>
</dbReference>
<dbReference type="PANTHER" id="PTHR12374">
    <property type="entry name" value="TRANSCRIPTIONAL ADAPTOR 2 ADA2 -RELATED"/>
    <property type="match status" value="1"/>
</dbReference>
<dbReference type="PROSITE" id="PS50090">
    <property type="entry name" value="MYB_LIKE"/>
    <property type="match status" value="1"/>
</dbReference>
<dbReference type="InterPro" id="IPR001005">
    <property type="entry name" value="SANT/Myb"/>
</dbReference>
<keyword evidence="2" id="KW-0479">Metal-binding</keyword>
<feature type="region of interest" description="Disordered" evidence="8">
    <location>
        <begin position="436"/>
        <end position="483"/>
    </location>
</feature>
<feature type="domain" description="Myb-like" evidence="9">
    <location>
        <begin position="90"/>
        <end position="133"/>
    </location>
</feature>
<gene>
    <name evidence="12" type="ORF">K466DRAFT_494015</name>
</gene>
<feature type="region of interest" description="Disordered" evidence="8">
    <location>
        <begin position="251"/>
        <end position="307"/>
    </location>
</feature>
<dbReference type="EMBL" id="ML211231">
    <property type="protein sequence ID" value="TFK85809.1"/>
    <property type="molecule type" value="Genomic_DNA"/>
</dbReference>
<dbReference type="FunCoup" id="A0A5C3PA70">
    <property type="interactions" value="259"/>
</dbReference>
<evidence type="ECO:0000256" key="2">
    <source>
        <dbReference type="ARBA" id="ARBA00022723"/>
    </source>
</evidence>
<keyword evidence="5" id="KW-0805">Transcription regulation</keyword>
<feature type="domain" description="SWIRM" evidence="10">
    <location>
        <begin position="473"/>
        <end position="569"/>
    </location>
</feature>
<feature type="compositionally biased region" description="Gly residues" evidence="8">
    <location>
        <begin position="650"/>
        <end position="661"/>
    </location>
</feature>
<feature type="compositionally biased region" description="Basic and acidic residues" evidence="8">
    <location>
        <begin position="273"/>
        <end position="289"/>
    </location>
</feature>
<evidence type="ECO:0000313" key="13">
    <source>
        <dbReference type="Proteomes" id="UP000308197"/>
    </source>
</evidence>
<dbReference type="GO" id="GO:0003682">
    <property type="term" value="F:chromatin binding"/>
    <property type="evidence" value="ECO:0007669"/>
    <property type="project" value="TreeGrafter"/>
</dbReference>
<dbReference type="AlphaFoldDB" id="A0A5C3PA70"/>
<dbReference type="PROSITE" id="PS50934">
    <property type="entry name" value="SWIRM"/>
    <property type="match status" value="1"/>
</dbReference>
<dbReference type="GO" id="GO:0008270">
    <property type="term" value="F:zinc ion binding"/>
    <property type="evidence" value="ECO:0007669"/>
    <property type="project" value="UniProtKB-KW"/>
</dbReference>
<name>A0A5C3PA70_9APHY</name>
<evidence type="ECO:0000256" key="5">
    <source>
        <dbReference type="ARBA" id="ARBA00023015"/>
    </source>
</evidence>
<organism evidence="12 13">
    <name type="scientific">Polyporus arcularius HHB13444</name>
    <dbReference type="NCBI Taxonomy" id="1314778"/>
    <lineage>
        <taxon>Eukaryota</taxon>
        <taxon>Fungi</taxon>
        <taxon>Dikarya</taxon>
        <taxon>Basidiomycota</taxon>
        <taxon>Agaricomycotina</taxon>
        <taxon>Agaricomycetes</taxon>
        <taxon>Polyporales</taxon>
        <taxon>Polyporaceae</taxon>
        <taxon>Polyporus</taxon>
    </lineage>
</organism>
<dbReference type="FunFam" id="1.10.10.10:FF:000087">
    <property type="entry name" value="Transcriptional adapter 2"/>
    <property type="match status" value="1"/>
</dbReference>
<feature type="domain" description="SANT" evidence="11">
    <location>
        <begin position="85"/>
        <end position="137"/>
    </location>
</feature>
<evidence type="ECO:0000256" key="1">
    <source>
        <dbReference type="ARBA" id="ARBA00004123"/>
    </source>
</evidence>
<evidence type="ECO:0000259" key="9">
    <source>
        <dbReference type="PROSITE" id="PS50090"/>
    </source>
</evidence>
<dbReference type="GO" id="GO:0005634">
    <property type="term" value="C:nucleus"/>
    <property type="evidence" value="ECO:0007669"/>
    <property type="project" value="UniProtKB-SubCell"/>
</dbReference>
<dbReference type="InterPro" id="IPR041983">
    <property type="entry name" value="ADA2-like_ZZ"/>
</dbReference>
<protein>
    <submittedName>
        <fullName evidence="12">SWIRM-domain-containing protein</fullName>
    </submittedName>
</protein>
<dbReference type="SUPFAM" id="SSF57850">
    <property type="entry name" value="RING/U-box"/>
    <property type="match status" value="1"/>
</dbReference>
<evidence type="ECO:0000256" key="4">
    <source>
        <dbReference type="ARBA" id="ARBA00022833"/>
    </source>
</evidence>
<feature type="region of interest" description="Disordered" evidence="8">
    <location>
        <begin position="603"/>
        <end position="661"/>
    </location>
</feature>
<dbReference type="SUPFAM" id="SSF46689">
    <property type="entry name" value="Homeodomain-like"/>
    <property type="match status" value="2"/>
</dbReference>
<feature type="compositionally biased region" description="Low complexity" evidence="8">
    <location>
        <begin position="603"/>
        <end position="616"/>
    </location>
</feature>
<dbReference type="InterPro" id="IPR009057">
    <property type="entry name" value="Homeodomain-like_sf"/>
</dbReference>
<dbReference type="InterPro" id="IPR055141">
    <property type="entry name" value="TADA2A_B-like_dom"/>
</dbReference>
<keyword evidence="3" id="KW-0863">Zinc-finger</keyword>
<feature type="compositionally biased region" description="Basic and acidic residues" evidence="8">
    <location>
        <begin position="449"/>
        <end position="463"/>
    </location>
</feature>
<keyword evidence="6" id="KW-0804">Transcription</keyword>
<dbReference type="CDD" id="cd02335">
    <property type="entry name" value="ZZ_ADA2"/>
    <property type="match status" value="1"/>
</dbReference>
<keyword evidence="4" id="KW-0862">Zinc</keyword>
<dbReference type="GO" id="GO:0070461">
    <property type="term" value="C:SAGA-type complex"/>
    <property type="evidence" value="ECO:0007669"/>
    <property type="project" value="TreeGrafter"/>
</dbReference>
<dbReference type="Pfam" id="PF25299">
    <property type="entry name" value="ZZ_ADA2"/>
    <property type="match status" value="1"/>
</dbReference>
<dbReference type="GO" id="GO:0003713">
    <property type="term" value="F:transcription coactivator activity"/>
    <property type="evidence" value="ECO:0007669"/>
    <property type="project" value="TreeGrafter"/>
</dbReference>
<dbReference type="FunFam" id="1.10.10.60:FF:000115">
    <property type="entry name" value="Transcriptional adapter 2"/>
    <property type="match status" value="1"/>
</dbReference>
<dbReference type="InterPro" id="IPR017884">
    <property type="entry name" value="SANT_dom"/>
</dbReference>
<dbReference type="Gene3D" id="1.10.10.10">
    <property type="entry name" value="Winged helix-like DNA-binding domain superfamily/Winged helix DNA-binding domain"/>
    <property type="match status" value="1"/>
</dbReference>
<dbReference type="SMART" id="SM00717">
    <property type="entry name" value="SANT"/>
    <property type="match status" value="1"/>
</dbReference>
<evidence type="ECO:0000256" key="7">
    <source>
        <dbReference type="ARBA" id="ARBA00023242"/>
    </source>
</evidence>
<accession>A0A5C3PA70</accession>
<dbReference type="InParanoid" id="A0A5C3PA70"/>
<dbReference type="GO" id="GO:0006357">
    <property type="term" value="P:regulation of transcription by RNA polymerase II"/>
    <property type="evidence" value="ECO:0007669"/>
    <property type="project" value="TreeGrafter"/>
</dbReference>
<dbReference type="Proteomes" id="UP000308197">
    <property type="component" value="Unassembled WGS sequence"/>
</dbReference>
<sequence>MTVTHRKRQYQPEEIQTVSEPGLQIECDSCACDLTHSIRIKCADPACESGDGVDICPACFCAGKEFGNHKRGHAYRVVELHSYPIFVDDWGADEELLLLEGITLQGLGNWQAISEHVGTRTKEEVEQHYYSVYVESPNWPLPRMDVDFDIDPAEFQERKRRRISSMTTNAPPPHKVAPVSAPGVHEVATFLPGRLEFEHELDNEAEDIVKDLEFGICLEWGGDQIPEDENDVDVKARIRWEEEMKAKDVYPGKRLPNGLVNGMANGYHSNGDTPRRDTSSKPDDEKKSDDAEDGDEQTQPPPIETKESLTFKLTLLESYYQRVDKRLEAKSIMFDRGLLNYKQMQAADKKRSKEEKDILHRLRPFARLQTAEDFEQFQADILYEHMLRKRIKELQLYRTLGLRTPADIEKYEADFQKRVTVQAAVKNQYAQRDYFPERRLGGGRASSADPRRVAGEGDDREGTPKPSISGTGPPSRKMPAPLNLANSPSLHLLTPEEQTLCSALRIMPKPYLVIKETLVREYARRGGKLRRREARELVKLDVNKVSRVWDFLVQAGYLQLGSAVMVATAAAAAGGGPGAGAQNQGQAGAAAGAGVGAVSPSCSRLSATPSLSTSPSKDSQARVSPRPPPFTTVPLGSASSSQATLPTLGTSGGSWPGSGPS</sequence>
<dbReference type="InterPro" id="IPR007526">
    <property type="entry name" value="SWIRM"/>
</dbReference>
<feature type="compositionally biased region" description="Polar residues" evidence="8">
    <location>
        <begin position="637"/>
        <end position="649"/>
    </location>
</feature>
<comment type="subcellular location">
    <subcellularLocation>
        <location evidence="1">Nucleus</location>
    </subcellularLocation>
</comment>
<dbReference type="Gene3D" id="1.10.10.60">
    <property type="entry name" value="Homeodomain-like"/>
    <property type="match status" value="1"/>
</dbReference>
<reference evidence="12 13" key="1">
    <citation type="journal article" date="2019" name="Nat. Ecol. Evol.">
        <title>Megaphylogeny resolves global patterns of mushroom evolution.</title>
        <authorList>
            <person name="Varga T."/>
            <person name="Krizsan K."/>
            <person name="Foldi C."/>
            <person name="Dima B."/>
            <person name="Sanchez-Garcia M."/>
            <person name="Sanchez-Ramirez S."/>
            <person name="Szollosi G.J."/>
            <person name="Szarkandi J.G."/>
            <person name="Papp V."/>
            <person name="Albert L."/>
            <person name="Andreopoulos W."/>
            <person name="Angelini C."/>
            <person name="Antonin V."/>
            <person name="Barry K.W."/>
            <person name="Bougher N.L."/>
            <person name="Buchanan P."/>
            <person name="Buyck B."/>
            <person name="Bense V."/>
            <person name="Catcheside P."/>
            <person name="Chovatia M."/>
            <person name="Cooper J."/>
            <person name="Damon W."/>
            <person name="Desjardin D."/>
            <person name="Finy P."/>
            <person name="Geml J."/>
            <person name="Haridas S."/>
            <person name="Hughes K."/>
            <person name="Justo A."/>
            <person name="Karasinski D."/>
            <person name="Kautmanova I."/>
            <person name="Kiss B."/>
            <person name="Kocsube S."/>
            <person name="Kotiranta H."/>
            <person name="LaButti K.M."/>
            <person name="Lechner B.E."/>
            <person name="Liimatainen K."/>
            <person name="Lipzen A."/>
            <person name="Lukacs Z."/>
            <person name="Mihaltcheva S."/>
            <person name="Morgado L.N."/>
            <person name="Niskanen T."/>
            <person name="Noordeloos M.E."/>
            <person name="Ohm R.A."/>
            <person name="Ortiz-Santana B."/>
            <person name="Ovrebo C."/>
            <person name="Racz N."/>
            <person name="Riley R."/>
            <person name="Savchenko A."/>
            <person name="Shiryaev A."/>
            <person name="Soop K."/>
            <person name="Spirin V."/>
            <person name="Szebenyi C."/>
            <person name="Tomsovsky M."/>
            <person name="Tulloss R.E."/>
            <person name="Uehling J."/>
            <person name="Grigoriev I.V."/>
            <person name="Vagvolgyi C."/>
            <person name="Papp T."/>
            <person name="Martin F.M."/>
            <person name="Miettinen O."/>
            <person name="Hibbett D.S."/>
            <person name="Nagy L.G."/>
        </authorList>
    </citation>
    <scope>NUCLEOTIDE SEQUENCE [LARGE SCALE GENOMIC DNA]</scope>
    <source>
        <strain evidence="12 13">HHB13444</strain>
    </source>
</reference>
<evidence type="ECO:0000259" key="10">
    <source>
        <dbReference type="PROSITE" id="PS50934"/>
    </source>
</evidence>
<evidence type="ECO:0000256" key="3">
    <source>
        <dbReference type="ARBA" id="ARBA00022771"/>
    </source>
</evidence>
<evidence type="ECO:0000256" key="6">
    <source>
        <dbReference type="ARBA" id="ARBA00023163"/>
    </source>
</evidence>
<dbReference type="Pfam" id="PF22941">
    <property type="entry name" value="TADA2A-like_3rd"/>
    <property type="match status" value="1"/>
</dbReference>
<evidence type="ECO:0000313" key="12">
    <source>
        <dbReference type="EMBL" id="TFK85809.1"/>
    </source>
</evidence>